<dbReference type="EMBL" id="RCSX01000005">
    <property type="protein sequence ID" value="KAF7935171.1"/>
    <property type="molecule type" value="Genomic_DNA"/>
</dbReference>
<reference evidence="1 2" key="1">
    <citation type="journal article" date="2020" name="Genome Biol. Evol.">
        <title>Comparative genomics of Sclerotiniaceae.</title>
        <authorList>
            <person name="Valero Jimenez C.A."/>
            <person name="Steentjes M."/>
            <person name="Scholten O.E."/>
            <person name="Van Kan J.A.L."/>
        </authorList>
    </citation>
    <scope>NUCLEOTIDE SEQUENCE [LARGE SCALE GENOMIC DNA]</scope>
    <source>
        <strain evidence="1 2">B1</strain>
    </source>
</reference>
<name>A0ABQ7IW97_9HELO</name>
<evidence type="ECO:0008006" key="3">
    <source>
        <dbReference type="Google" id="ProtNLM"/>
    </source>
</evidence>
<dbReference type="GeneID" id="62229990"/>
<dbReference type="Proteomes" id="UP000783213">
    <property type="component" value="Unassembled WGS sequence"/>
</dbReference>
<comment type="caution">
    <text evidence="1">The sequence shown here is derived from an EMBL/GenBank/DDBJ whole genome shotgun (WGS) entry which is preliminary data.</text>
</comment>
<evidence type="ECO:0000313" key="1">
    <source>
        <dbReference type="EMBL" id="KAF7935171.1"/>
    </source>
</evidence>
<keyword evidence="2" id="KW-1185">Reference proteome</keyword>
<evidence type="ECO:0000313" key="2">
    <source>
        <dbReference type="Proteomes" id="UP000783213"/>
    </source>
</evidence>
<protein>
    <recommendedName>
        <fullName evidence="3">HNH nuclease domain-containing protein</fullName>
    </recommendedName>
</protein>
<gene>
    <name evidence="1" type="ORF">EAE98_003216</name>
</gene>
<organism evidence="1 2">
    <name type="scientific">Botrytis deweyae</name>
    <dbReference type="NCBI Taxonomy" id="2478750"/>
    <lineage>
        <taxon>Eukaryota</taxon>
        <taxon>Fungi</taxon>
        <taxon>Dikarya</taxon>
        <taxon>Ascomycota</taxon>
        <taxon>Pezizomycotina</taxon>
        <taxon>Leotiomycetes</taxon>
        <taxon>Helotiales</taxon>
        <taxon>Sclerotiniaceae</taxon>
        <taxon>Botrytis</taxon>
    </lineage>
</organism>
<sequence length="344" mass="38924">MSWSNSSVDIWHAVEQTYFDWPDLSKVIGPPGCYEVRIKNNLNYCVPTKKQNLTAAELEALIKKASTNPKGVLVVGLLHENAAHVAGYLGFQDNVVFTKWLEEPQNLPRILTPWYTAKQTAFGCPVKNASNPAEKDFTTKTIFKEIEDLDPRLIGFVTGNTFPITHQMLGVGNMDENPGYLCYLHAMHLIIKTYPDHFPEDNPTSPNELHSRENWFRALVTLKSYWTAHKKLTAPRTKGLSWEEAIVPLYKDSTVASIDTTMDESTAHQLFKYDEFNDFYDMDSDGTISRTNQTAEEIEDENCRDAEVFHGELKKTGDIQKEANRRIMEGGILANLLGEDDISG</sequence>
<accession>A0ABQ7IW97</accession>
<proteinExistence type="predicted"/>
<dbReference type="RefSeq" id="XP_038813365.1">
    <property type="nucleotide sequence ID" value="XM_038950836.1"/>
</dbReference>